<feature type="transmembrane region" description="Helical" evidence="8">
    <location>
        <begin position="528"/>
        <end position="545"/>
    </location>
</feature>
<feature type="transmembrane region" description="Helical" evidence="8">
    <location>
        <begin position="441"/>
        <end position="461"/>
    </location>
</feature>
<feature type="transmembrane region" description="Helical" evidence="8">
    <location>
        <begin position="993"/>
        <end position="1016"/>
    </location>
</feature>
<dbReference type="Gene3D" id="3.30.70.1430">
    <property type="entry name" value="Multidrug efflux transporter AcrB pore domain"/>
    <property type="match status" value="2"/>
</dbReference>
<sequence>MRAFLSALQARRWLVLSVLGLIFIAACLMVRSLPVEAVPDISPRQVLVSVVAPGLATEEVERLITFPIETSMAGTPDMTDLRSVSRSGVSVVYVQFADDTDINLDRTRVEERIQQARTLISVPGVSVNIGPLTTGLGEIMQLQIKGNGYSLMDLNRLMTWTVAPQMKLVPGVVDVNVNGGAEETFQVALDQARLLALGVSVDNVFQAVDGNNSASGGGWIEHDEEQQIVVGRGLIGSLDDFGSIPVRTNANGSAIFLRDVGRISMGPRTRLGAVTRDGQGEIVIGVVMMQMGASSDATLAAINAALPGIRQSLPKGVTLDPYYVRSTLTDSTIATVKENLIIGATLVIGVLIVVIGDWRASLVIASVIPFALVCAMTGMRAFGISANLLSLGAIDFGMIVDSSLVVVENLMTHRARDRATGQSTPLFTLAVSSAAEVLRPVSFGILVIIMVYLPILTLQGIEGKMFRPMAQTVIMALLASLFYCVVGMPVIAALVMKSNGRHNDTRLVAALRRVYGPMLAWCETRPRILFGTTIAIFSVSVWIGLHLGGEFIPSLGEGALTVTTTRLPGISLSEAVKEVSLQERILRRFPEVTSVVSNTGTSAIPTDPMGVNETDSFIFLKPPSQWTTARTQEGLVTAMSRVMSDELPGAQQSWSQPVQMRMDDLLSGVRTQIAVSIYGDDLATLTRLGDRVAGIMKAIPGAADVAPQGAGSISFIHIDIDRRQAARLGVSQQELLNVVEAVGGHIGRPVTVNNALISTQIRYDPAQAGTRDQIARLRIRRADGRGAVLLSEVAKVTVQDGPPRISRDAIRRRLIVQANVRGRDLSSFVTEAQRAVSKKVNLPAGYRMVWAGQFQNLRSAMARLELVVPVALILIFALLILALNSVWLAGLVFINLPIAATGGILALCLRGLPFSVSAGIGFIALFGVAVLNGVVLVTAIQSLRLAGRSAAQAAFEAAEERFRPVMATALVASLGFIPMAVSTSAGAEVERPLATVVIGGLISSTLLTLLVLPSLYARIMKNRES</sequence>
<dbReference type="SUPFAM" id="SSF82714">
    <property type="entry name" value="Multidrug efflux transporter AcrB TolC docking domain, DN and DC subdomains"/>
    <property type="match status" value="2"/>
</dbReference>
<name>A0A149RUP3_GLUOY</name>
<feature type="transmembrane region" description="Helical" evidence="8">
    <location>
        <begin position="914"/>
        <end position="940"/>
    </location>
</feature>
<dbReference type="PANTHER" id="PTHR32063">
    <property type="match status" value="1"/>
</dbReference>
<dbReference type="Pfam" id="PF00873">
    <property type="entry name" value="ACR_tran"/>
    <property type="match status" value="1"/>
</dbReference>
<gene>
    <name evidence="9" type="ORF">AD934_09560</name>
</gene>
<dbReference type="GO" id="GO:0042910">
    <property type="term" value="F:xenobiotic transmembrane transporter activity"/>
    <property type="evidence" value="ECO:0007669"/>
    <property type="project" value="TreeGrafter"/>
</dbReference>
<dbReference type="Gene3D" id="3.30.2090.10">
    <property type="entry name" value="Multidrug efflux transporter AcrB TolC docking domain, DN and DC subdomains"/>
    <property type="match status" value="2"/>
</dbReference>
<dbReference type="InterPro" id="IPR004763">
    <property type="entry name" value="CusA-like"/>
</dbReference>
<dbReference type="PROSITE" id="PS51257">
    <property type="entry name" value="PROKAR_LIPOPROTEIN"/>
    <property type="match status" value="1"/>
</dbReference>
<evidence type="ECO:0000256" key="4">
    <source>
        <dbReference type="ARBA" id="ARBA00022475"/>
    </source>
</evidence>
<accession>A0A149RUP3</accession>
<feature type="transmembrane region" description="Helical" evidence="8">
    <location>
        <begin position="362"/>
        <end position="382"/>
    </location>
</feature>
<organism evidence="9 10">
    <name type="scientific">Gluconobacter oxydans</name>
    <name type="common">Gluconobacter suboxydans</name>
    <dbReference type="NCBI Taxonomy" id="442"/>
    <lineage>
        <taxon>Bacteria</taxon>
        <taxon>Pseudomonadati</taxon>
        <taxon>Pseudomonadota</taxon>
        <taxon>Alphaproteobacteria</taxon>
        <taxon>Acetobacterales</taxon>
        <taxon>Acetobacteraceae</taxon>
        <taxon>Gluconobacter</taxon>
    </lineage>
</organism>
<dbReference type="PRINTS" id="PR00702">
    <property type="entry name" value="ACRIFLAVINRP"/>
</dbReference>
<dbReference type="GO" id="GO:0008324">
    <property type="term" value="F:monoatomic cation transmembrane transporter activity"/>
    <property type="evidence" value="ECO:0007669"/>
    <property type="project" value="InterPro"/>
</dbReference>
<dbReference type="Proteomes" id="UP000075655">
    <property type="component" value="Unassembled WGS sequence"/>
</dbReference>
<evidence type="ECO:0000256" key="3">
    <source>
        <dbReference type="ARBA" id="ARBA00022448"/>
    </source>
</evidence>
<evidence type="ECO:0000256" key="1">
    <source>
        <dbReference type="ARBA" id="ARBA00004651"/>
    </source>
</evidence>
<dbReference type="SUPFAM" id="SSF82866">
    <property type="entry name" value="Multidrug efflux transporter AcrB transmembrane domain"/>
    <property type="match status" value="2"/>
</dbReference>
<evidence type="ECO:0000256" key="8">
    <source>
        <dbReference type="SAM" id="Phobius"/>
    </source>
</evidence>
<dbReference type="GO" id="GO:0005886">
    <property type="term" value="C:plasma membrane"/>
    <property type="evidence" value="ECO:0007669"/>
    <property type="project" value="UniProtKB-SubCell"/>
</dbReference>
<evidence type="ECO:0000256" key="7">
    <source>
        <dbReference type="ARBA" id="ARBA00023136"/>
    </source>
</evidence>
<feature type="transmembrane region" description="Helical" evidence="8">
    <location>
        <begin position="388"/>
        <end position="407"/>
    </location>
</feature>
<keyword evidence="3" id="KW-0813">Transport</keyword>
<protein>
    <submittedName>
        <fullName evidence="9">Cobalt transporter</fullName>
    </submittedName>
</protein>
<keyword evidence="4" id="KW-1003">Cell membrane</keyword>
<dbReference type="RefSeq" id="WP_062501851.1">
    <property type="nucleotide sequence ID" value="NZ_LHZG01000172.1"/>
</dbReference>
<proteinExistence type="inferred from homology"/>
<feature type="transmembrane region" description="Helical" evidence="8">
    <location>
        <begin position="473"/>
        <end position="496"/>
    </location>
</feature>
<dbReference type="SUPFAM" id="SSF82693">
    <property type="entry name" value="Multidrug efflux transporter AcrB pore domain, PN1, PN2, PC1 and PC2 subdomains"/>
    <property type="match status" value="2"/>
</dbReference>
<keyword evidence="7 8" id="KW-0472">Membrane</keyword>
<feature type="transmembrane region" description="Helical" evidence="8">
    <location>
        <begin position="866"/>
        <end position="894"/>
    </location>
</feature>
<dbReference type="AlphaFoldDB" id="A0A149RUP3"/>
<dbReference type="PATRIC" id="fig|442.8.peg.1116"/>
<keyword evidence="5 8" id="KW-0812">Transmembrane</keyword>
<evidence type="ECO:0000256" key="5">
    <source>
        <dbReference type="ARBA" id="ARBA00022692"/>
    </source>
</evidence>
<dbReference type="NCBIfam" id="TIGR00914">
    <property type="entry name" value="2A0601"/>
    <property type="match status" value="1"/>
</dbReference>
<keyword evidence="6 8" id="KW-1133">Transmembrane helix</keyword>
<dbReference type="InterPro" id="IPR027463">
    <property type="entry name" value="AcrB_DN_DC_subdom"/>
</dbReference>
<dbReference type="InterPro" id="IPR001036">
    <property type="entry name" value="Acrflvin-R"/>
</dbReference>
<feature type="transmembrane region" description="Helical" evidence="8">
    <location>
        <begin position="339"/>
        <end position="355"/>
    </location>
</feature>
<evidence type="ECO:0000313" key="9">
    <source>
        <dbReference type="EMBL" id="KXV18169.1"/>
    </source>
</evidence>
<dbReference type="Gene3D" id="1.20.1640.10">
    <property type="entry name" value="Multidrug efflux transporter AcrB transmembrane domain"/>
    <property type="match status" value="2"/>
</dbReference>
<reference evidence="9 10" key="1">
    <citation type="submission" date="2015-06" db="EMBL/GenBank/DDBJ databases">
        <title>Improved classification and identification of acetic acid bacteria using matrix-assisted laser desorption/ionization time-of-flight mass spectrometry; Gluconobacter nephelii and Gluconobacter uchimurae are later heterotypic synonyms of Gluconobacter japonicus and Gluconobacter oxydans, respectively.</title>
        <authorList>
            <person name="Li L."/>
            <person name="Cleenwerck I."/>
            <person name="De Vuyst L."/>
            <person name="Vandamme P."/>
        </authorList>
    </citation>
    <scope>NUCLEOTIDE SEQUENCE [LARGE SCALE GENOMIC DNA]</scope>
    <source>
        <strain evidence="9 10">LMG 1676</strain>
    </source>
</reference>
<evidence type="ECO:0000256" key="6">
    <source>
        <dbReference type="ARBA" id="ARBA00022989"/>
    </source>
</evidence>
<dbReference type="Gene3D" id="3.30.70.1440">
    <property type="entry name" value="Multidrug efflux transporter AcrB pore domain"/>
    <property type="match status" value="1"/>
</dbReference>
<comment type="caution">
    <text evidence="9">The sequence shown here is derived from an EMBL/GenBank/DDBJ whole genome shotgun (WGS) entry which is preliminary data.</text>
</comment>
<feature type="transmembrane region" description="Helical" evidence="8">
    <location>
        <begin position="961"/>
        <end position="981"/>
    </location>
</feature>
<evidence type="ECO:0000256" key="2">
    <source>
        <dbReference type="ARBA" id="ARBA00010942"/>
    </source>
</evidence>
<dbReference type="PANTHER" id="PTHR32063:SF24">
    <property type="entry name" value="CATION EFFLUX SYSTEM (ACRB_ACRD_ACRF FAMILY)"/>
    <property type="match status" value="1"/>
</dbReference>
<comment type="subcellular location">
    <subcellularLocation>
        <location evidence="1">Cell membrane</location>
        <topology evidence="1">Multi-pass membrane protein</topology>
    </subcellularLocation>
</comment>
<evidence type="ECO:0000313" key="10">
    <source>
        <dbReference type="Proteomes" id="UP000075655"/>
    </source>
</evidence>
<dbReference type="Gene3D" id="3.30.70.1320">
    <property type="entry name" value="Multidrug efflux transporter AcrB pore domain like"/>
    <property type="match status" value="1"/>
</dbReference>
<comment type="similarity">
    <text evidence="2">Belongs to the resistance-nodulation-cell division (RND) (TC 2.A.6) family.</text>
</comment>
<dbReference type="EMBL" id="LHZG01000172">
    <property type="protein sequence ID" value="KXV18169.1"/>
    <property type="molecule type" value="Genomic_DNA"/>
</dbReference>